<protein>
    <recommendedName>
        <fullName evidence="4">Flagellar assembly protein FliH</fullName>
    </recommendedName>
</protein>
<evidence type="ECO:0000256" key="8">
    <source>
        <dbReference type="ARBA" id="ARBA00022927"/>
    </source>
</evidence>
<name>A0ABS1E6R3_9GAMM</name>
<dbReference type="Pfam" id="PF02108">
    <property type="entry name" value="FliH"/>
    <property type="match status" value="1"/>
</dbReference>
<feature type="domain" description="Flagellar assembly protein FliH/Type III secretion system HrpE" evidence="11">
    <location>
        <begin position="128"/>
        <end position="252"/>
    </location>
</feature>
<keyword evidence="7" id="KW-1005">Bacterial flagellum biogenesis</keyword>
<keyword evidence="13" id="KW-1185">Reference proteome</keyword>
<feature type="compositionally biased region" description="Basic and acidic residues" evidence="10">
    <location>
        <begin position="59"/>
        <end position="74"/>
    </location>
</feature>
<comment type="function">
    <text evidence="1">Needed for flagellar regrowth and assembly.</text>
</comment>
<dbReference type="PANTHER" id="PTHR34982">
    <property type="entry name" value="YOP PROTEINS TRANSLOCATION PROTEIN L"/>
    <property type="match status" value="1"/>
</dbReference>
<keyword evidence="9" id="KW-1006">Bacterial flagellum protein export</keyword>
<feature type="compositionally biased region" description="Low complexity" evidence="10">
    <location>
        <begin position="276"/>
        <end position="306"/>
    </location>
</feature>
<evidence type="ECO:0000256" key="6">
    <source>
        <dbReference type="ARBA" id="ARBA00022490"/>
    </source>
</evidence>
<evidence type="ECO:0000256" key="4">
    <source>
        <dbReference type="ARBA" id="ARBA00016507"/>
    </source>
</evidence>
<dbReference type="PRINTS" id="PR01003">
    <property type="entry name" value="FLGFLIH"/>
</dbReference>
<dbReference type="RefSeq" id="WP_200259074.1">
    <property type="nucleotide sequence ID" value="NZ_NRSH01000076.1"/>
</dbReference>
<feature type="region of interest" description="Disordered" evidence="10">
    <location>
        <begin position="1"/>
        <end position="81"/>
    </location>
</feature>
<organism evidence="12 13">
    <name type="scientific">Halorhodospira neutriphila</name>
    <dbReference type="NCBI Taxonomy" id="168379"/>
    <lineage>
        <taxon>Bacteria</taxon>
        <taxon>Pseudomonadati</taxon>
        <taxon>Pseudomonadota</taxon>
        <taxon>Gammaproteobacteria</taxon>
        <taxon>Chromatiales</taxon>
        <taxon>Ectothiorhodospiraceae</taxon>
        <taxon>Halorhodospira</taxon>
    </lineage>
</organism>
<sequence length="306" mass="33497">MDGADRPARVISREAAAEAQTWETPDFDQPQREQQRLAELEQARRIERDKARRRRQRRREAVHERLRREDEARRVLPSPEEIEQLRATARREGHEEGYREGRHEGYHAGYPEGLRAGEADGRQAGAALVQRLRALLDTLGRPLEQLDREAEDELLHLAFALARRVVYEEVKADPGHAATAVRRALAELPATQRTVTVHVHPEELGFIREQVGGEAAGAGWSVAADPHIARGGCVVTTESSRVDATIERRLDAVAEQLLGDARAAEQAEPAVRTYRGAAEAPGPAAEGAAQAAAGEGEASGDGEAPS</sequence>
<dbReference type="Proteomes" id="UP000738126">
    <property type="component" value="Unassembled WGS sequence"/>
</dbReference>
<comment type="caution">
    <text evidence="12">The sequence shown here is derived from an EMBL/GenBank/DDBJ whole genome shotgun (WGS) entry which is preliminary data.</text>
</comment>
<evidence type="ECO:0000313" key="13">
    <source>
        <dbReference type="Proteomes" id="UP000738126"/>
    </source>
</evidence>
<comment type="subcellular location">
    <subcellularLocation>
        <location evidence="2">Cytoplasm</location>
    </subcellularLocation>
</comment>
<evidence type="ECO:0000259" key="11">
    <source>
        <dbReference type="Pfam" id="PF02108"/>
    </source>
</evidence>
<evidence type="ECO:0000256" key="2">
    <source>
        <dbReference type="ARBA" id="ARBA00004496"/>
    </source>
</evidence>
<dbReference type="SUPFAM" id="SSF160527">
    <property type="entry name" value="V-type ATPase subunit E-like"/>
    <property type="match status" value="1"/>
</dbReference>
<feature type="compositionally biased region" description="Basic and acidic residues" evidence="10">
    <location>
        <begin position="29"/>
        <end position="50"/>
    </location>
</feature>
<evidence type="ECO:0000256" key="9">
    <source>
        <dbReference type="ARBA" id="ARBA00023225"/>
    </source>
</evidence>
<feature type="region of interest" description="Disordered" evidence="10">
    <location>
        <begin position="273"/>
        <end position="306"/>
    </location>
</feature>
<dbReference type="PANTHER" id="PTHR34982:SF1">
    <property type="entry name" value="FLAGELLAR ASSEMBLY PROTEIN FLIH"/>
    <property type="match status" value="1"/>
</dbReference>
<evidence type="ECO:0000256" key="1">
    <source>
        <dbReference type="ARBA" id="ARBA00003041"/>
    </source>
</evidence>
<feature type="compositionally biased region" description="Basic and acidic residues" evidence="10">
    <location>
        <begin position="1"/>
        <end position="16"/>
    </location>
</feature>
<accession>A0ABS1E6R3</accession>
<dbReference type="EMBL" id="NRSH01000076">
    <property type="protein sequence ID" value="MBK1726887.1"/>
    <property type="molecule type" value="Genomic_DNA"/>
</dbReference>
<dbReference type="InterPro" id="IPR051472">
    <property type="entry name" value="T3SS_Stator/FliH"/>
</dbReference>
<keyword evidence="5" id="KW-0813">Transport</keyword>
<gene>
    <name evidence="12" type="ORF">CKO13_07610</name>
</gene>
<evidence type="ECO:0000313" key="12">
    <source>
        <dbReference type="EMBL" id="MBK1726887.1"/>
    </source>
</evidence>
<evidence type="ECO:0000256" key="10">
    <source>
        <dbReference type="SAM" id="MobiDB-lite"/>
    </source>
</evidence>
<proteinExistence type="inferred from homology"/>
<evidence type="ECO:0000256" key="5">
    <source>
        <dbReference type="ARBA" id="ARBA00022448"/>
    </source>
</evidence>
<dbReference type="InterPro" id="IPR018035">
    <property type="entry name" value="Flagellar_FliH/T3SS_HrpE"/>
</dbReference>
<reference evidence="12 13" key="1">
    <citation type="journal article" date="2020" name="Microorganisms">
        <title>Osmotic Adaptation and Compatible Solute Biosynthesis of Phototrophic Bacteria as Revealed from Genome Analyses.</title>
        <authorList>
            <person name="Imhoff J.F."/>
            <person name="Rahn T."/>
            <person name="Kunzel S."/>
            <person name="Keller A."/>
            <person name="Neulinger S.C."/>
        </authorList>
    </citation>
    <scope>NUCLEOTIDE SEQUENCE [LARGE SCALE GENOMIC DNA]</scope>
    <source>
        <strain evidence="12 13">DSM 15116</strain>
    </source>
</reference>
<keyword evidence="8" id="KW-0653">Protein transport</keyword>
<keyword evidence="6" id="KW-0963">Cytoplasm</keyword>
<dbReference type="InterPro" id="IPR000563">
    <property type="entry name" value="Flag_FliH"/>
</dbReference>
<comment type="similarity">
    <text evidence="3">Belongs to the FliH family.</text>
</comment>
<evidence type="ECO:0000256" key="3">
    <source>
        <dbReference type="ARBA" id="ARBA00006602"/>
    </source>
</evidence>
<evidence type="ECO:0000256" key="7">
    <source>
        <dbReference type="ARBA" id="ARBA00022795"/>
    </source>
</evidence>